<gene>
    <name evidence="1" type="ORF">GCM10017620_25780</name>
</gene>
<dbReference type="EMBL" id="BSFD01000010">
    <property type="protein sequence ID" value="GLK49605.1"/>
    <property type="molecule type" value="Genomic_DNA"/>
</dbReference>
<evidence type="ECO:0000313" key="1">
    <source>
        <dbReference type="EMBL" id="GLK49605.1"/>
    </source>
</evidence>
<evidence type="ECO:0008006" key="3">
    <source>
        <dbReference type="Google" id="ProtNLM"/>
    </source>
</evidence>
<protein>
    <recommendedName>
        <fullName evidence="3">Phage tail assembly protein</fullName>
    </recommendedName>
</protein>
<dbReference type="RefSeq" id="WP_271165795.1">
    <property type="nucleotide sequence ID" value="NZ_BSFD01000010.1"/>
</dbReference>
<sequence>MSDVTETTTLAKPLTDSKGRPLFDGAGNRVAWVDLDNAIKRGGKDVFEIMLRKPDTGHLRGTKLVDLYNMDVNSVSTVVPRISEPTIPTAEFLTMAPEDAAQIAGEVVGFLLTRRQKAEGGLEA</sequence>
<comment type="caution">
    <text evidence="1">The sequence shown here is derived from an EMBL/GenBank/DDBJ whole genome shotgun (WGS) entry which is preliminary data.</text>
</comment>
<dbReference type="Proteomes" id="UP001143509">
    <property type="component" value="Unassembled WGS sequence"/>
</dbReference>
<proteinExistence type="predicted"/>
<name>A0ABQ5TBU3_9CAUL</name>
<reference evidence="1" key="2">
    <citation type="submission" date="2023-01" db="EMBL/GenBank/DDBJ databases">
        <authorList>
            <person name="Sun Q."/>
            <person name="Evtushenko L."/>
        </authorList>
    </citation>
    <scope>NUCLEOTIDE SEQUENCE</scope>
    <source>
        <strain evidence="1">VKM B-1499</strain>
    </source>
</reference>
<evidence type="ECO:0000313" key="2">
    <source>
        <dbReference type="Proteomes" id="UP001143509"/>
    </source>
</evidence>
<accession>A0ABQ5TBU3</accession>
<dbReference type="InterPro" id="IPR019289">
    <property type="entry name" value="Phage_tail_E/E"/>
</dbReference>
<organism evidence="1 2">
    <name type="scientific">Brevundimonas intermedia</name>
    <dbReference type="NCBI Taxonomy" id="74315"/>
    <lineage>
        <taxon>Bacteria</taxon>
        <taxon>Pseudomonadati</taxon>
        <taxon>Pseudomonadota</taxon>
        <taxon>Alphaproteobacteria</taxon>
        <taxon>Caulobacterales</taxon>
        <taxon>Caulobacteraceae</taxon>
        <taxon>Brevundimonas</taxon>
    </lineage>
</organism>
<reference evidence="1" key="1">
    <citation type="journal article" date="2014" name="Int. J. Syst. Evol. Microbiol.">
        <title>Complete genome of a new Firmicutes species belonging to the dominant human colonic microbiota ('Ruminococcus bicirculans') reveals two chromosomes and a selective capacity to utilize plant glucans.</title>
        <authorList>
            <consortium name="NISC Comparative Sequencing Program"/>
            <person name="Wegmann U."/>
            <person name="Louis P."/>
            <person name="Goesmann A."/>
            <person name="Henrissat B."/>
            <person name="Duncan S.H."/>
            <person name="Flint H.J."/>
        </authorList>
    </citation>
    <scope>NUCLEOTIDE SEQUENCE</scope>
    <source>
        <strain evidence="1">VKM B-1499</strain>
    </source>
</reference>
<dbReference type="Pfam" id="PF10109">
    <property type="entry name" value="Phage_TAC_7"/>
    <property type="match status" value="1"/>
</dbReference>
<keyword evidence="2" id="KW-1185">Reference proteome</keyword>